<evidence type="ECO:0000256" key="5">
    <source>
        <dbReference type="SAM" id="Phobius"/>
    </source>
</evidence>
<keyword evidence="3 5" id="KW-1133">Transmembrane helix</keyword>
<dbReference type="EMBL" id="CP009574">
    <property type="protein sequence ID" value="AIT09522.1"/>
    <property type="molecule type" value="Genomic_DNA"/>
</dbReference>
<evidence type="ECO:0000256" key="4">
    <source>
        <dbReference type="ARBA" id="ARBA00023136"/>
    </source>
</evidence>
<dbReference type="Proteomes" id="UP000029672">
    <property type="component" value="Chromosome"/>
</dbReference>
<evidence type="ECO:0000313" key="8">
    <source>
        <dbReference type="Proteomes" id="UP000029672"/>
    </source>
</evidence>
<keyword evidence="7" id="KW-0547">Nucleotide-binding</keyword>
<evidence type="ECO:0000256" key="1">
    <source>
        <dbReference type="ARBA" id="ARBA00004651"/>
    </source>
</evidence>
<sequence length="514" mass="59190">MLYKQIKTVLKIPRHTVYTLIIYSLLLGFLSLTIPVSVQTLVNLVGVSLSIRPVISLITILFILLTAAFFVRIFQLKLVEDIQRKVFVETVLRIVAAIHRVDFNDLMKINVREKINRAFELKFLQKSVSVIFIILLDIFLQTLFCVIILAFYHPMFLVFDILLITCIVLAIFIPLRAGYDAGIKESSSIYDIVYFFEEKTAEFLSFRQRPEESSMKKADAKLCEYLDARSDFFSVVFRQHVYIGLTYIFINILLLGIGSYLIISGQLSIGQLIAAELLVNIVLLGLLKFSQYLYDCYGFLVATRKILDLLEISKKEELPSEHKRAEFKEDVRLIEIALSDGSKSTFDYTQNHFNKLSLPTKDAQTLLNAFFDDNSDEIIKINEVCLRNYTKEEISKHIHIASGIEVVAGTVLDNLCENDFSQERLKHLNELLDVFGISFLEKHFEKRIDSQTIKYNLEFDTMVVLKMNIIRAILKRPKLMILIDSYGLTNRSKDMTITQILEKLEIPTLIISIK</sequence>
<keyword evidence="2 5" id="KW-0812">Transmembrane</keyword>
<feature type="transmembrane region" description="Helical" evidence="5">
    <location>
        <begin position="156"/>
        <end position="175"/>
    </location>
</feature>
<feature type="transmembrane region" description="Helical" evidence="5">
    <location>
        <begin position="20"/>
        <end position="42"/>
    </location>
</feature>
<evidence type="ECO:0000313" key="7">
    <source>
        <dbReference type="EMBL" id="AIT09522.1"/>
    </source>
</evidence>
<dbReference type="InterPro" id="IPR011527">
    <property type="entry name" value="ABC1_TM_dom"/>
</dbReference>
<keyword evidence="7" id="KW-0067">ATP-binding</keyword>
<dbReference type="OrthoDB" id="311344at2"/>
<keyword evidence="4 5" id="KW-0472">Membrane</keyword>
<feature type="transmembrane region" description="Helical" evidence="5">
    <location>
        <begin position="241"/>
        <end position="263"/>
    </location>
</feature>
<dbReference type="GO" id="GO:0140359">
    <property type="term" value="F:ABC-type transporter activity"/>
    <property type="evidence" value="ECO:0007669"/>
    <property type="project" value="InterPro"/>
</dbReference>
<feature type="transmembrane region" description="Helical" evidence="5">
    <location>
        <begin position="269"/>
        <end position="287"/>
    </location>
</feature>
<name>A0A097EPM5_9GAMM</name>
<dbReference type="GO" id="GO:0005524">
    <property type="term" value="F:ATP binding"/>
    <property type="evidence" value="ECO:0007669"/>
    <property type="project" value="UniProtKB-KW"/>
</dbReference>
<comment type="subcellular location">
    <subcellularLocation>
        <location evidence="1">Cell membrane</location>
        <topology evidence="1">Multi-pass membrane protein</topology>
    </subcellularLocation>
</comment>
<feature type="transmembrane region" description="Helical" evidence="5">
    <location>
        <begin position="127"/>
        <end position="150"/>
    </location>
</feature>
<evidence type="ECO:0000259" key="6">
    <source>
        <dbReference type="PROSITE" id="PS50929"/>
    </source>
</evidence>
<protein>
    <submittedName>
        <fullName evidence="7">ABC transporter ATP-binding protein</fullName>
    </submittedName>
</protein>
<organism evidence="7 8">
    <name type="scientific">Candidatus Francisella endociliophora</name>
    <dbReference type="NCBI Taxonomy" id="653937"/>
    <lineage>
        <taxon>Bacteria</taxon>
        <taxon>Pseudomonadati</taxon>
        <taxon>Pseudomonadota</taxon>
        <taxon>Gammaproteobacteria</taxon>
        <taxon>Thiotrichales</taxon>
        <taxon>Francisellaceae</taxon>
        <taxon>Francisella</taxon>
    </lineage>
</organism>
<reference evidence="7 8" key="1">
    <citation type="submission" date="2014-10" db="EMBL/GenBank/DDBJ databases">
        <title>Whole genome sequence of Francisella endociliophora strain FSC1006, isolated from a laboratory culture of the marine ciliate Euplotes raikovi.</title>
        <authorList>
            <person name="Granberg M."/>
            <person name="Backman S."/>
            <person name="Lundmark E."/>
            <person name="Nilsson E."/>
            <person name="Karlsson E."/>
            <person name="Thelaus J."/>
            <person name="Ohrman C."/>
            <person name="Larkeryd A."/>
            <person name="Stenberg P."/>
        </authorList>
    </citation>
    <scope>NUCLEOTIDE SEQUENCE [LARGE SCALE GENOMIC DNA]</scope>
    <source>
        <strain evidence="7 8">FSC1006</strain>
    </source>
</reference>
<proteinExistence type="predicted"/>
<gene>
    <name evidence="7" type="ORF">LO80_05760</name>
</gene>
<dbReference type="eggNOG" id="COG2274">
    <property type="taxonomic scope" value="Bacteria"/>
</dbReference>
<keyword evidence="8" id="KW-1185">Reference proteome</keyword>
<dbReference type="PROSITE" id="PS50929">
    <property type="entry name" value="ABC_TM1F"/>
    <property type="match status" value="1"/>
</dbReference>
<evidence type="ECO:0000256" key="3">
    <source>
        <dbReference type="ARBA" id="ARBA00022989"/>
    </source>
</evidence>
<dbReference type="Gene3D" id="1.20.1560.10">
    <property type="entry name" value="ABC transporter type 1, transmembrane domain"/>
    <property type="match status" value="1"/>
</dbReference>
<evidence type="ECO:0000256" key="2">
    <source>
        <dbReference type="ARBA" id="ARBA00022692"/>
    </source>
</evidence>
<accession>A0A097EPM5</accession>
<dbReference type="SUPFAM" id="SSF90123">
    <property type="entry name" value="ABC transporter transmembrane region"/>
    <property type="match status" value="1"/>
</dbReference>
<feature type="domain" description="ABC transmembrane type-1" evidence="6">
    <location>
        <begin position="20"/>
        <end position="293"/>
    </location>
</feature>
<dbReference type="GO" id="GO:0005886">
    <property type="term" value="C:plasma membrane"/>
    <property type="evidence" value="ECO:0007669"/>
    <property type="project" value="UniProtKB-SubCell"/>
</dbReference>
<feature type="transmembrane region" description="Helical" evidence="5">
    <location>
        <begin position="54"/>
        <end position="74"/>
    </location>
</feature>
<dbReference type="AlphaFoldDB" id="A0A097EPM5"/>
<dbReference type="KEGG" id="frf:LO80_05760"/>
<dbReference type="InterPro" id="IPR036640">
    <property type="entry name" value="ABC1_TM_sf"/>
</dbReference>
<dbReference type="STRING" id="1547445.LO80_05760"/>
<dbReference type="RefSeq" id="WP_040009412.1">
    <property type="nucleotide sequence ID" value="NZ_CP009574.1"/>
</dbReference>
<dbReference type="HOGENOM" id="CLU_615045_0_0_6"/>